<evidence type="ECO:0000313" key="1">
    <source>
        <dbReference type="EMBL" id="KDR39199.1"/>
    </source>
</evidence>
<keyword evidence="2" id="KW-1185">Reference proteome</keyword>
<comment type="caution">
    <text evidence="1">The sequence shown here is derived from an EMBL/GenBank/DDBJ whole genome shotgun (WGS) entry which is preliminary data.</text>
</comment>
<organism evidence="1 2">
    <name type="scientific">Caballeronia glathei</name>
    <dbReference type="NCBI Taxonomy" id="60547"/>
    <lineage>
        <taxon>Bacteria</taxon>
        <taxon>Pseudomonadati</taxon>
        <taxon>Pseudomonadota</taxon>
        <taxon>Betaproteobacteria</taxon>
        <taxon>Burkholderiales</taxon>
        <taxon>Burkholderiaceae</taxon>
        <taxon>Caballeronia</taxon>
    </lineage>
</organism>
<gene>
    <name evidence="1" type="ORF">BG61_34160</name>
</gene>
<name>A0A069PH53_9BURK</name>
<dbReference type="Proteomes" id="UP000027466">
    <property type="component" value="Unassembled WGS sequence"/>
</dbReference>
<evidence type="ECO:0000313" key="2">
    <source>
        <dbReference type="Proteomes" id="UP000027466"/>
    </source>
</evidence>
<dbReference type="EMBL" id="JFHC01000064">
    <property type="protein sequence ID" value="KDR39199.1"/>
    <property type="molecule type" value="Genomic_DNA"/>
</dbReference>
<reference evidence="1 2" key="1">
    <citation type="submission" date="2014-03" db="EMBL/GenBank/DDBJ databases">
        <title>Draft Genome Sequences of Four Burkholderia Strains.</title>
        <authorList>
            <person name="Liu X.Y."/>
            <person name="Li C.X."/>
            <person name="Xu J.H."/>
        </authorList>
    </citation>
    <scope>NUCLEOTIDE SEQUENCE [LARGE SCALE GENOMIC DNA]</scope>
    <source>
        <strain evidence="1 2">DSM 50014</strain>
    </source>
</reference>
<accession>A0A069PH53</accession>
<protein>
    <submittedName>
        <fullName evidence="1">Uncharacterized protein</fullName>
    </submittedName>
</protein>
<dbReference type="STRING" id="60547.GCA_000751215_02924"/>
<dbReference type="AlphaFoldDB" id="A0A069PH53"/>
<sequence length="79" mass="8865">MTDTKAKLLSHARLKELFAYDPETGLLTRNVAVGSVRAGTVTGGSTDQYGYKKINVDKCTHLVHRLVREKHHERYACHA</sequence>
<dbReference type="RefSeq" id="WP_051672864.1">
    <property type="nucleotide sequence ID" value="NZ_CADFFX010000020.1"/>
</dbReference>
<proteinExistence type="predicted"/>